<evidence type="ECO:0000256" key="1">
    <source>
        <dbReference type="SAM" id="MobiDB-lite"/>
    </source>
</evidence>
<protein>
    <submittedName>
        <fullName evidence="2">Uncharacterized protein</fullName>
    </submittedName>
</protein>
<comment type="caution">
    <text evidence="2">The sequence shown here is derived from an EMBL/GenBank/DDBJ whole genome shotgun (WGS) entry which is preliminary data.</text>
</comment>
<feature type="region of interest" description="Disordered" evidence="1">
    <location>
        <begin position="231"/>
        <end position="400"/>
    </location>
</feature>
<name>A0A5C5ZV42_9BACT</name>
<dbReference type="EMBL" id="SJPQ01000001">
    <property type="protein sequence ID" value="TWT91110.1"/>
    <property type="molecule type" value="Genomic_DNA"/>
</dbReference>
<feature type="compositionally biased region" description="Acidic residues" evidence="1">
    <location>
        <begin position="375"/>
        <end position="388"/>
    </location>
</feature>
<organism evidence="2 3">
    <name type="scientific">Pseudobythopirellula maris</name>
    <dbReference type="NCBI Taxonomy" id="2527991"/>
    <lineage>
        <taxon>Bacteria</taxon>
        <taxon>Pseudomonadati</taxon>
        <taxon>Planctomycetota</taxon>
        <taxon>Planctomycetia</taxon>
        <taxon>Pirellulales</taxon>
        <taxon>Lacipirellulaceae</taxon>
        <taxon>Pseudobythopirellula</taxon>
    </lineage>
</organism>
<feature type="compositionally biased region" description="Polar residues" evidence="1">
    <location>
        <begin position="292"/>
        <end position="304"/>
    </location>
</feature>
<dbReference type="Proteomes" id="UP000315440">
    <property type="component" value="Unassembled WGS sequence"/>
</dbReference>
<feature type="region of interest" description="Disordered" evidence="1">
    <location>
        <begin position="136"/>
        <end position="189"/>
    </location>
</feature>
<feature type="compositionally biased region" description="Polar residues" evidence="1">
    <location>
        <begin position="324"/>
        <end position="337"/>
    </location>
</feature>
<evidence type="ECO:0000313" key="2">
    <source>
        <dbReference type="EMBL" id="TWT91110.1"/>
    </source>
</evidence>
<sequence length="769" mass="81432">MSMRLTLRTLLAYIDGILDRADQESLGRQVEASQVAKEIVLRTRDVSGRIRLGAPLPLGDGLADDPNSLAEYLDNTLAPEEVAEFEQICIDSDEHLAEAAACHHILTMVLRGPADVDHEAKRRMYFLPNEIDLVDTSGGDTSGGETGGVETSDAEGADGAGHRFEGPHTVGAVSPEPLGGTTPASTMGAAGERLVDVPEYLRESRGGSGAWLRAAAVAAIVALGAYSVFSPTSPLRVASGDRADDPLQPNDTEGAPDSQPNAAPAGGADASQTQQPAPATEDSAAQEPEATDANQPQGGASSDSPPGEVAVEDTPALPALPDNGATSLPNATTSPRELQSRRGPLGNGAEETPETPAGSEVPNGTGDLSGAGDGDPIEDNSAESDPEAEPTPLGSFASRDQMMLVFDGESEDWIRLADDATLEAGQQLQGLPTYRGAVRLRSGVRLELEGDTLVSLDETEGGNPAVGLTHGRLVMTNQGDGPTTIELDLGDTTARVLMTAGARLAIDADRPFVAGADFVSAPLPVVAECYAPRGGVDWLASGTEFTTEEAARWRVANGQAGAPETYSEEPAWIAGERLRGADKLASPELLEQVEPGAPVWPQLEAIMIVRQAFRELRSLAARCGLALGEYGPLVESLADTEHKNRWDDNIVALRSAMSLSPEGARKLRQTLVTMRGEEAGAELFEMLRGYTGEEVGTTAEQRRTGPLEVLIERMQSEAVDYRVLASYNLRELTNLQMFEPEGTPLQRSRAIDRLEKRLREDDWPESSGF</sequence>
<dbReference type="AlphaFoldDB" id="A0A5C5ZV42"/>
<dbReference type="RefSeq" id="WP_197525543.1">
    <property type="nucleotide sequence ID" value="NZ_SJPQ01000001.1"/>
</dbReference>
<proteinExistence type="predicted"/>
<evidence type="ECO:0000313" key="3">
    <source>
        <dbReference type="Proteomes" id="UP000315440"/>
    </source>
</evidence>
<keyword evidence="3" id="KW-1185">Reference proteome</keyword>
<gene>
    <name evidence="2" type="ORF">Mal64_15090</name>
</gene>
<reference evidence="2 3" key="1">
    <citation type="submission" date="2019-02" db="EMBL/GenBank/DDBJ databases">
        <title>Deep-cultivation of Planctomycetes and their phenomic and genomic characterization uncovers novel biology.</title>
        <authorList>
            <person name="Wiegand S."/>
            <person name="Jogler M."/>
            <person name="Boedeker C."/>
            <person name="Pinto D."/>
            <person name="Vollmers J."/>
            <person name="Rivas-Marin E."/>
            <person name="Kohn T."/>
            <person name="Peeters S.H."/>
            <person name="Heuer A."/>
            <person name="Rast P."/>
            <person name="Oberbeckmann S."/>
            <person name="Bunk B."/>
            <person name="Jeske O."/>
            <person name="Meyerdierks A."/>
            <person name="Storesund J.E."/>
            <person name="Kallscheuer N."/>
            <person name="Luecker S."/>
            <person name="Lage O.M."/>
            <person name="Pohl T."/>
            <person name="Merkel B.J."/>
            <person name="Hornburger P."/>
            <person name="Mueller R.-W."/>
            <person name="Bruemmer F."/>
            <person name="Labrenz M."/>
            <person name="Spormann A.M."/>
            <person name="Op Den Camp H."/>
            <person name="Overmann J."/>
            <person name="Amann R."/>
            <person name="Jetten M.S.M."/>
            <person name="Mascher T."/>
            <person name="Medema M.H."/>
            <person name="Devos D.P."/>
            <person name="Kaster A.-K."/>
            <person name="Ovreas L."/>
            <person name="Rohde M."/>
            <person name="Galperin M.Y."/>
            <person name="Jogler C."/>
        </authorList>
    </citation>
    <scope>NUCLEOTIDE SEQUENCE [LARGE SCALE GENOMIC DNA]</scope>
    <source>
        <strain evidence="2 3">Mal64</strain>
    </source>
</reference>
<accession>A0A5C5ZV42</accession>